<evidence type="ECO:0000313" key="9">
    <source>
        <dbReference type="Proteomes" id="UP000225277"/>
    </source>
</evidence>
<evidence type="ECO:0000256" key="3">
    <source>
        <dbReference type="ARBA" id="ARBA00022827"/>
    </source>
</evidence>
<dbReference type="Pfam" id="PF07992">
    <property type="entry name" value="Pyr_redox_2"/>
    <property type="match status" value="1"/>
</dbReference>
<evidence type="ECO:0000256" key="5">
    <source>
        <dbReference type="ARBA" id="ARBA00023027"/>
    </source>
</evidence>
<dbReference type="GO" id="GO:0003954">
    <property type="term" value="F:NADH dehydrogenase activity"/>
    <property type="evidence" value="ECO:0007669"/>
    <property type="project" value="InterPro"/>
</dbReference>
<dbReference type="AlphaFoldDB" id="A0A2D3VCJ5"/>
<dbReference type="InterPro" id="IPR045024">
    <property type="entry name" value="NDH-2"/>
</dbReference>
<dbReference type="Gene3D" id="3.50.50.100">
    <property type="match status" value="1"/>
</dbReference>
<dbReference type="PANTHER" id="PTHR43706">
    <property type="entry name" value="NADH DEHYDROGENASE"/>
    <property type="match status" value="1"/>
</dbReference>
<feature type="domain" description="External alternative NADH-ubiquinone oxidoreductase-like C-terminal" evidence="7">
    <location>
        <begin position="446"/>
        <end position="504"/>
    </location>
</feature>
<dbReference type="STRING" id="112498.A0A2D3VCJ5"/>
<keyword evidence="5" id="KW-0520">NAD</keyword>
<keyword evidence="9" id="KW-1185">Reference proteome</keyword>
<keyword evidence="2" id="KW-0285">Flavoprotein</keyword>
<evidence type="ECO:0000256" key="2">
    <source>
        <dbReference type="ARBA" id="ARBA00022630"/>
    </source>
</evidence>
<evidence type="ECO:0000256" key="1">
    <source>
        <dbReference type="ARBA" id="ARBA00005272"/>
    </source>
</evidence>
<dbReference type="GO" id="GO:0005739">
    <property type="term" value="C:mitochondrion"/>
    <property type="evidence" value="ECO:0007669"/>
    <property type="project" value="UniProtKB-ARBA"/>
</dbReference>
<organism evidence="8 9">
    <name type="scientific">Ramularia collo-cygni</name>
    <dbReference type="NCBI Taxonomy" id="112498"/>
    <lineage>
        <taxon>Eukaryota</taxon>
        <taxon>Fungi</taxon>
        <taxon>Dikarya</taxon>
        <taxon>Ascomycota</taxon>
        <taxon>Pezizomycotina</taxon>
        <taxon>Dothideomycetes</taxon>
        <taxon>Dothideomycetidae</taxon>
        <taxon>Mycosphaerellales</taxon>
        <taxon>Mycosphaerellaceae</taxon>
        <taxon>Ramularia</taxon>
    </lineage>
</organism>
<proteinExistence type="inferred from homology"/>
<evidence type="ECO:0000259" key="7">
    <source>
        <dbReference type="Pfam" id="PF22366"/>
    </source>
</evidence>
<evidence type="ECO:0000313" key="8">
    <source>
        <dbReference type="EMBL" id="CZT18233.1"/>
    </source>
</evidence>
<keyword evidence="4" id="KW-0560">Oxidoreductase</keyword>
<keyword evidence="3" id="KW-0274">FAD</keyword>
<dbReference type="PANTHER" id="PTHR43706:SF17">
    <property type="entry name" value="NADH DEHYDROGENASE (EUROFUNG)"/>
    <property type="match status" value="1"/>
</dbReference>
<name>A0A2D3VCJ5_9PEZI</name>
<comment type="similarity">
    <text evidence="1">Belongs to the NADH dehydrogenase family.</text>
</comment>
<dbReference type="GeneID" id="35599257"/>
<gene>
    <name evidence="8" type="ORF">RCC_04078</name>
</gene>
<dbReference type="Pfam" id="PF22366">
    <property type="entry name" value="NDH2_C"/>
    <property type="match status" value="1"/>
</dbReference>
<dbReference type="InterPro" id="IPR054585">
    <property type="entry name" value="NDH2-like_C"/>
</dbReference>
<dbReference type="EMBL" id="FJUY01000005">
    <property type="protein sequence ID" value="CZT18233.1"/>
    <property type="molecule type" value="Genomic_DNA"/>
</dbReference>
<dbReference type="Proteomes" id="UP000225277">
    <property type="component" value="Unassembled WGS sequence"/>
</dbReference>
<evidence type="ECO:0000256" key="4">
    <source>
        <dbReference type="ARBA" id="ARBA00023002"/>
    </source>
</evidence>
<evidence type="ECO:0000259" key="6">
    <source>
        <dbReference type="Pfam" id="PF07992"/>
    </source>
</evidence>
<protein>
    <submittedName>
        <fullName evidence="8">Related to mitochondrial cytosolically directed NADH dehydrogenase</fullName>
    </submittedName>
</protein>
<dbReference type="SUPFAM" id="SSF51905">
    <property type="entry name" value="FAD/NAD(P)-binding domain"/>
    <property type="match status" value="2"/>
</dbReference>
<accession>A0A2D3VCJ5</accession>
<dbReference type="OrthoDB" id="9992747at2759"/>
<dbReference type="InterPro" id="IPR036188">
    <property type="entry name" value="FAD/NAD-bd_sf"/>
</dbReference>
<dbReference type="PRINTS" id="PR00368">
    <property type="entry name" value="FADPNR"/>
</dbReference>
<dbReference type="InterPro" id="IPR023753">
    <property type="entry name" value="FAD/NAD-binding_dom"/>
</dbReference>
<sequence>MLCLRNGSLRGLAPQSLSSTISRTTRIAAAHKRDFSIAQLDAERKNRERVVVLGSGWGGFTLSRDLDAKKYQIVVVSPRSYFVFTPLLAGTSVGTLEFRTALEPVRSFRGRGVGAEYFQGWADQVDFETKTLTIEESVEDPLQGRGLASSIHAQKTKEERKEEKEMLAEKGQLFDLSYDKLVVAVGCYSQTFDTKGVKEFAYFLKDVGDARRIRNRLLSCFEIAALPTTSDEMRSQILNFAVVGGGPTGIEWSAELHDLIHEDMSRLYPELVQHCKITVYDVAPTILSMFDEKLSKYAMKTFARNGIEIKTNHHVQELRPGAVIRPGVKDKFSCYTLNLKEQGEVGVGMCVWSTGLMMNPFVETGLKDKVKQHPKSHGILTDSHLQIQSPDGTPVRDVYALGDCAILEGTSYPATAQVAAQKASWLAKRLNKGDLQKTEFKYKDLGVMAYIGNQNAILQSSGGNISGLMAWFIWRGVYLSKSMSWRNRILIPIYWSINWLFGRDISRF</sequence>
<reference evidence="8 9" key="1">
    <citation type="submission" date="2016-03" db="EMBL/GenBank/DDBJ databases">
        <authorList>
            <person name="Ploux O."/>
        </authorList>
    </citation>
    <scope>NUCLEOTIDE SEQUENCE [LARGE SCALE GENOMIC DNA]</scope>
    <source>
        <strain evidence="8 9">URUG2</strain>
    </source>
</reference>
<dbReference type="RefSeq" id="XP_023625123.1">
    <property type="nucleotide sequence ID" value="XM_023769355.1"/>
</dbReference>
<feature type="domain" description="FAD/NAD(P)-binding" evidence="6">
    <location>
        <begin position="49"/>
        <end position="423"/>
    </location>
</feature>